<sequence>MPGFPVAAGETCNFISTDQQPSPVDASVQLSAEEKAVAEQSLSVYCKPVEFYNILHHRILQRNPFFIPRCLEYRREARRKKRTQMTVMLSWNDEETQNVFPLYIGLARRDPNNVDADYSAVYLLSQIYTFRGSSSIDRNYKIKAEFVLWEVNELAADGSLFLLFFTTEGNSNSSPRVNASLGPSDPTSHESIAEKICLYEKISFQSIYMAWDSSPNFLWGLRAEVMTTLDLLPCILKYDVLNKGTTIAIQELRNSEIVSTSKHVQIKIFAEELMGMEKSLNYTNVRVNVPSSSSSSSSSSSRFIRLKEGHVKFNYRYFDNKLQRTEDTEDFSCPLCYLRCASYKGLRCHLLASHDLFNYEFSALEHCLAVNVSLNYDTWRTEIIGDDVDPRLQTFYLRCKRYKHTSPEVACFEEFQGAESPALANNADPPVFAMDADPPVFAMDADPPVFAMDADPPVLAMDVDPPVLANDTYPPNLTIDADPPVLAIDADPPILAIDMDPPVLAIDADQPILPIDADPPVLAMDADPPVLVKDADQPVLAIDADPPLLAKDADPPVLAIDADPPAIATDADQIFLESETPLGDIEFLKKADGNSATISGVANENVVSNPDPDCVPPISEHDYVTPAVPQADNAAKLDDQSKARLVDRKFYHSHKAQEMSIGEVLSDYDSENEIDPEVEDIEERMRLNLHDVSKEEKEFMFMWNSFIRKQRVLVDSHVRWACKAFSILHGAELVKSRELSWFWRMFRLKLYNFGLIDGKVMNDCSIILEQYEKQKSNPEIPIANINSILLTPRKSKRRK</sequence>
<comment type="caution">
    <text evidence="1">The sequence shown here is derived from an EMBL/GenBank/DDBJ whole genome shotgun (WGS) entry which is preliminary data.</text>
</comment>
<dbReference type="EMBL" id="CASHSV030000001">
    <property type="protein sequence ID" value="CAJ2629287.1"/>
    <property type="molecule type" value="Genomic_DNA"/>
</dbReference>
<organism evidence="1 2">
    <name type="scientific">Trifolium pratense</name>
    <name type="common">Red clover</name>
    <dbReference type="NCBI Taxonomy" id="57577"/>
    <lineage>
        <taxon>Eukaryota</taxon>
        <taxon>Viridiplantae</taxon>
        <taxon>Streptophyta</taxon>
        <taxon>Embryophyta</taxon>
        <taxon>Tracheophyta</taxon>
        <taxon>Spermatophyta</taxon>
        <taxon>Magnoliopsida</taxon>
        <taxon>eudicotyledons</taxon>
        <taxon>Gunneridae</taxon>
        <taxon>Pentapetalae</taxon>
        <taxon>rosids</taxon>
        <taxon>fabids</taxon>
        <taxon>Fabales</taxon>
        <taxon>Fabaceae</taxon>
        <taxon>Papilionoideae</taxon>
        <taxon>50 kb inversion clade</taxon>
        <taxon>NPAAA clade</taxon>
        <taxon>Hologalegina</taxon>
        <taxon>IRL clade</taxon>
        <taxon>Trifolieae</taxon>
        <taxon>Trifolium</taxon>
    </lineage>
</organism>
<dbReference type="Proteomes" id="UP001177021">
    <property type="component" value="Unassembled WGS sequence"/>
</dbReference>
<evidence type="ECO:0000313" key="2">
    <source>
        <dbReference type="Proteomes" id="UP001177021"/>
    </source>
</evidence>
<evidence type="ECO:0000313" key="1">
    <source>
        <dbReference type="EMBL" id="CAJ2629287.1"/>
    </source>
</evidence>
<proteinExistence type="predicted"/>
<keyword evidence="2" id="KW-1185">Reference proteome</keyword>
<gene>
    <name evidence="1" type="ORF">MILVUS5_LOCUS1308</name>
</gene>
<reference evidence="1" key="1">
    <citation type="submission" date="2023-10" db="EMBL/GenBank/DDBJ databases">
        <authorList>
            <person name="Rodriguez Cubillos JULIANA M."/>
            <person name="De Vega J."/>
        </authorList>
    </citation>
    <scope>NUCLEOTIDE SEQUENCE</scope>
</reference>
<name>A0ACB0IB51_TRIPR</name>
<protein>
    <submittedName>
        <fullName evidence="1">Uncharacterized protein</fullName>
    </submittedName>
</protein>
<accession>A0ACB0IB51</accession>